<gene>
    <name evidence="2" type="primary">LOC107762312</name>
</gene>
<sequence length="694" mass="76818">MKNFVPHATMVKAHIIPRSDNVMVHGNGAALASSLHAEELQAEGKFKAVSISAILLTPTHLDGSHFSSNDTSIVYICNLHDIRGEFDPRKAKACGLKKGRKLGQLQNGISVKSDLLDIEVHPDDVIGPPIPGPIVLIVDCPIEPHAQELLSAQALNAYYSDSQSNSQETTKVVNCIIHLSPATVVSSPIYEKLMRKFGSAQHIMARTTRKHETTPILESSARIATRLHYLCPQLFPAPSLFSVQNDDVAAPNFKGSISKVCGISAENLLKFTLRPPRRLGLDRSSVQNRMTSSVFVKELLSEIPEIADAAKNISTFWHKPKEDEAELFTRQDSEVMTGDPSLARHAAPRCLENVQRDDLEIVFLGTSSSIPSKYRNVSSIYFNLSSKGGLLLDCGEGTLAQLKRRYGINGADSAVRNLKCIWISHIHADHHTGLARILALRRDLLKGVPHEPMLVIGPEQVGEFLKDYKKLEDLDMLFLDCRSTTVAKWDYVEADSIFDKDHQMSSEGMNDECRDHSVLTSLSEDSSLMRCSKIMKPSTPVDDIKLLKHFKKVLSEAGLVRFISFPIVPCPKAFGIILESAERMNCGKVVPGWKVVYSGDTRPCSEVIEASLGATILIHEVTFEDGLLEESITRNHSTIKEAIEVDVLLVHTVGKCVKLIEGKEHLREKSNKLHKTRQDLHGSTIFAYSTAHKE</sequence>
<name>A0AC58T6Q6_TOBAC</name>
<organism evidence="1 2">
    <name type="scientific">Nicotiana tabacum</name>
    <name type="common">Common tobacco</name>
    <dbReference type="NCBI Taxonomy" id="4097"/>
    <lineage>
        <taxon>Eukaryota</taxon>
        <taxon>Viridiplantae</taxon>
        <taxon>Streptophyta</taxon>
        <taxon>Embryophyta</taxon>
        <taxon>Tracheophyta</taxon>
        <taxon>Spermatophyta</taxon>
        <taxon>Magnoliopsida</taxon>
        <taxon>eudicotyledons</taxon>
        <taxon>Gunneridae</taxon>
        <taxon>Pentapetalae</taxon>
        <taxon>asterids</taxon>
        <taxon>lamiids</taxon>
        <taxon>Solanales</taxon>
        <taxon>Solanaceae</taxon>
        <taxon>Nicotianoideae</taxon>
        <taxon>Nicotianeae</taxon>
        <taxon>Nicotiana</taxon>
    </lineage>
</organism>
<reference evidence="2" key="2">
    <citation type="submission" date="2025-08" db="UniProtKB">
        <authorList>
            <consortium name="RefSeq"/>
        </authorList>
    </citation>
    <scope>IDENTIFICATION</scope>
    <source>
        <tissue evidence="2">Leaf</tissue>
    </source>
</reference>
<evidence type="ECO:0000313" key="2">
    <source>
        <dbReference type="RefSeq" id="XP_075092914.1"/>
    </source>
</evidence>
<keyword evidence="1" id="KW-1185">Reference proteome</keyword>
<protein>
    <submittedName>
        <fullName evidence="2">tRNAse Z TRZ4, mitochondrial-like</fullName>
    </submittedName>
</protein>
<dbReference type="RefSeq" id="XP_075092914.1">
    <property type="nucleotide sequence ID" value="XM_075236813.1"/>
</dbReference>
<dbReference type="Proteomes" id="UP000790787">
    <property type="component" value="Chromosome 18"/>
</dbReference>
<proteinExistence type="predicted"/>
<evidence type="ECO:0000313" key="1">
    <source>
        <dbReference type="Proteomes" id="UP000790787"/>
    </source>
</evidence>
<reference evidence="1" key="1">
    <citation type="journal article" date="2014" name="Nat. Commun.">
        <title>The tobacco genome sequence and its comparison with those of tomato and potato.</title>
        <authorList>
            <person name="Sierro N."/>
            <person name="Battey J.N."/>
            <person name="Ouadi S."/>
            <person name="Bakaher N."/>
            <person name="Bovet L."/>
            <person name="Willig A."/>
            <person name="Goepfert S."/>
            <person name="Peitsch M.C."/>
            <person name="Ivanov N.V."/>
        </authorList>
    </citation>
    <scope>NUCLEOTIDE SEQUENCE [LARGE SCALE GENOMIC DNA]</scope>
</reference>
<accession>A0AC58T6Q6</accession>